<reference evidence="3" key="1">
    <citation type="submission" date="2021-11" db="EMBL/GenBank/DDBJ databases">
        <title>Streptomyces corallinus and Kineosporia corallina sp. nov., two new coral-derived marine actinobacteria.</title>
        <authorList>
            <person name="Buangrab K."/>
            <person name="Sutthacheep M."/>
            <person name="Yeemin T."/>
            <person name="Harunari E."/>
            <person name="Igarashi Y."/>
            <person name="Sripreechasak P."/>
            <person name="Kanchanasin P."/>
            <person name="Tanasupawat S."/>
            <person name="Phongsopitanun W."/>
        </authorList>
    </citation>
    <scope>NUCLEOTIDE SEQUENCE</scope>
    <source>
        <strain evidence="3">JCM 31032</strain>
    </source>
</reference>
<dbReference type="InterPro" id="IPR050570">
    <property type="entry name" value="Cell_wall_metabolism_enzyme"/>
</dbReference>
<dbReference type="CDD" id="cd12797">
    <property type="entry name" value="M23_peptidase"/>
    <property type="match status" value="1"/>
</dbReference>
<evidence type="ECO:0000313" key="4">
    <source>
        <dbReference type="Proteomes" id="UP001138997"/>
    </source>
</evidence>
<comment type="caution">
    <text evidence="3">The sequence shown here is derived from an EMBL/GenBank/DDBJ whole genome shotgun (WGS) entry which is preliminary data.</text>
</comment>
<dbReference type="PANTHER" id="PTHR21666">
    <property type="entry name" value="PEPTIDASE-RELATED"/>
    <property type="match status" value="1"/>
</dbReference>
<keyword evidence="4" id="KW-1185">Reference proteome</keyword>
<feature type="domain" description="M23ase beta-sheet core" evidence="2">
    <location>
        <begin position="56"/>
        <end position="152"/>
    </location>
</feature>
<organism evidence="3 4">
    <name type="scientific">Kineosporia babensis</name>
    <dbReference type="NCBI Taxonomy" id="499548"/>
    <lineage>
        <taxon>Bacteria</taxon>
        <taxon>Bacillati</taxon>
        <taxon>Actinomycetota</taxon>
        <taxon>Actinomycetes</taxon>
        <taxon>Kineosporiales</taxon>
        <taxon>Kineosporiaceae</taxon>
        <taxon>Kineosporia</taxon>
    </lineage>
</organism>
<dbReference type="InterPro" id="IPR016047">
    <property type="entry name" value="M23ase_b-sheet_dom"/>
</dbReference>
<dbReference type="Pfam" id="PF01551">
    <property type="entry name" value="Peptidase_M23"/>
    <property type="match status" value="1"/>
</dbReference>
<dbReference type="InterPro" id="IPR011055">
    <property type="entry name" value="Dup_hybrid_motif"/>
</dbReference>
<dbReference type="PANTHER" id="PTHR21666:SF289">
    <property type="entry name" value="L-ALA--D-GLU ENDOPEPTIDASE"/>
    <property type="match status" value="1"/>
</dbReference>
<proteinExistence type="predicted"/>
<dbReference type="GO" id="GO:0004222">
    <property type="term" value="F:metalloendopeptidase activity"/>
    <property type="evidence" value="ECO:0007669"/>
    <property type="project" value="TreeGrafter"/>
</dbReference>
<accession>A0A9X1NGW1</accession>
<protein>
    <submittedName>
        <fullName evidence="3">M23 family metallopeptidase</fullName>
    </submittedName>
</protein>
<dbReference type="AlphaFoldDB" id="A0A9X1NGW1"/>
<evidence type="ECO:0000259" key="2">
    <source>
        <dbReference type="Pfam" id="PF01551"/>
    </source>
</evidence>
<evidence type="ECO:0000313" key="3">
    <source>
        <dbReference type="EMBL" id="MCD5313805.1"/>
    </source>
</evidence>
<sequence length="182" mass="19224">MTSLILILAAVLGFSPGFPIEDDRPSASVSQWRWPLSPRPTVERVFVLGPHPWSPGHRGVDLAGARGQPVVAPAEGTVSFAGVVAGMPVVSIDHGDGLVSSFEPVRTRVHRGQAVLGGAVLGELVGFGPGSHCLPVVCLHWGTRREGVYIDPLELVGAEPGPAVLLPHRPLPWFRAGTGSFW</sequence>
<dbReference type="SUPFAM" id="SSF51261">
    <property type="entry name" value="Duplicated hybrid motif"/>
    <property type="match status" value="1"/>
</dbReference>
<keyword evidence="1" id="KW-0732">Signal</keyword>
<dbReference type="Proteomes" id="UP001138997">
    <property type="component" value="Unassembled WGS sequence"/>
</dbReference>
<dbReference type="Gene3D" id="2.70.70.10">
    <property type="entry name" value="Glucose Permease (Domain IIA)"/>
    <property type="match status" value="1"/>
</dbReference>
<evidence type="ECO:0000256" key="1">
    <source>
        <dbReference type="ARBA" id="ARBA00022729"/>
    </source>
</evidence>
<dbReference type="RefSeq" id="WP_231445424.1">
    <property type="nucleotide sequence ID" value="NZ_JAJOMB010000013.1"/>
</dbReference>
<name>A0A9X1NGW1_9ACTN</name>
<dbReference type="EMBL" id="JAJOMB010000013">
    <property type="protein sequence ID" value="MCD5313805.1"/>
    <property type="molecule type" value="Genomic_DNA"/>
</dbReference>
<gene>
    <name evidence="3" type="ORF">LR394_23130</name>
</gene>